<dbReference type="InterPro" id="IPR000611">
    <property type="entry name" value="NPY_rcpt"/>
</dbReference>
<dbReference type="InterPro" id="IPR017452">
    <property type="entry name" value="GPCR_Rhodpsn_7TM"/>
</dbReference>
<dbReference type="EMBL" id="HG994583">
    <property type="protein sequence ID" value="CAF2920735.1"/>
    <property type="molecule type" value="Genomic_DNA"/>
</dbReference>
<evidence type="ECO:0000256" key="2">
    <source>
        <dbReference type="ARBA" id="ARBA00010663"/>
    </source>
</evidence>
<evidence type="ECO:0000256" key="8">
    <source>
        <dbReference type="ARBA" id="ARBA00023224"/>
    </source>
</evidence>
<name>A0A7R8CY32_LEPSM</name>
<comment type="similarity">
    <text evidence="2">Belongs to the G-protein coupled receptor 1 family.</text>
</comment>
<evidence type="ECO:0000256" key="3">
    <source>
        <dbReference type="ARBA" id="ARBA00022692"/>
    </source>
</evidence>
<accession>A0A7R8CY32</accession>
<evidence type="ECO:0000256" key="5">
    <source>
        <dbReference type="ARBA" id="ARBA00023040"/>
    </source>
</evidence>
<dbReference type="PANTHER" id="PTHR24235:SF12">
    <property type="entry name" value="G-PROTEIN COUPLED RECEPTORS FAMILY 1 PROFILE DOMAIN-CONTAINING PROTEIN"/>
    <property type="match status" value="1"/>
</dbReference>
<gene>
    <name evidence="10" type="ORF">LSAA_8917</name>
</gene>
<dbReference type="SUPFAM" id="SSF81321">
    <property type="entry name" value="Family A G protein-coupled receptor-like"/>
    <property type="match status" value="1"/>
</dbReference>
<keyword evidence="7" id="KW-0675">Receptor</keyword>
<evidence type="ECO:0000256" key="4">
    <source>
        <dbReference type="ARBA" id="ARBA00022989"/>
    </source>
</evidence>
<evidence type="ECO:0000259" key="9">
    <source>
        <dbReference type="PROSITE" id="PS50262"/>
    </source>
</evidence>
<keyword evidence="4" id="KW-1133">Transmembrane helix</keyword>
<sequence length="357" mass="40978">MSKRDVLEIYVLELLDDWRYQSRVRPPWNHLLIALYAAMIIFGSLGNFIVIYIVARKLIYENGSKLEILYLTWQFGNIEVACRLVGLLQATSVFVSTITITAIALDRRRLIVGSEQESPQDMGKIIATVPLIWGTALVMASPLAIWKTLEKWTGWTELQTCKEVFPTAGRLAFSIFVLLFQFLLPLVTMLSAYYQICRTLRARLEQRMRQQQVGISCNASTRGSQRRNSVLIRNDQRRERNIIRLRRTIKLLCWIGAIFCICWLPLNILNAVMDASTAGDAMSDEVFCGIYAVCHVLGMLSACANPVIYGFLNENFSKEFKQIGLWWKTKIQFCTNSIMLYYKQPREKNCVENDGND</sequence>
<dbReference type="AlphaFoldDB" id="A0A7R8CY32"/>
<evidence type="ECO:0000256" key="6">
    <source>
        <dbReference type="ARBA" id="ARBA00023136"/>
    </source>
</evidence>
<dbReference type="PRINTS" id="PR01012">
    <property type="entry name" value="NRPEPTIDEYR"/>
</dbReference>
<evidence type="ECO:0000256" key="1">
    <source>
        <dbReference type="ARBA" id="ARBA00004141"/>
    </source>
</evidence>
<dbReference type="InterPro" id="IPR000276">
    <property type="entry name" value="GPCR_Rhodpsn"/>
</dbReference>
<dbReference type="Proteomes" id="UP000675881">
    <property type="component" value="Chromosome 4"/>
</dbReference>
<keyword evidence="6" id="KW-0472">Membrane</keyword>
<keyword evidence="11" id="KW-1185">Reference proteome</keyword>
<dbReference type="PRINTS" id="PR00237">
    <property type="entry name" value="GPCRRHODOPSN"/>
</dbReference>
<organism evidence="10 11">
    <name type="scientific">Lepeophtheirus salmonis</name>
    <name type="common">Salmon louse</name>
    <name type="synonym">Caligus salmonis</name>
    <dbReference type="NCBI Taxonomy" id="72036"/>
    <lineage>
        <taxon>Eukaryota</taxon>
        <taxon>Metazoa</taxon>
        <taxon>Ecdysozoa</taxon>
        <taxon>Arthropoda</taxon>
        <taxon>Crustacea</taxon>
        <taxon>Multicrustacea</taxon>
        <taxon>Hexanauplia</taxon>
        <taxon>Copepoda</taxon>
        <taxon>Siphonostomatoida</taxon>
        <taxon>Caligidae</taxon>
        <taxon>Lepeophtheirus</taxon>
    </lineage>
</organism>
<protein>
    <submittedName>
        <fullName evidence="10">NPFR</fullName>
    </submittedName>
</protein>
<feature type="domain" description="G-protein coupled receptors family 1 profile" evidence="9">
    <location>
        <begin position="4"/>
        <end position="309"/>
    </location>
</feature>
<dbReference type="Pfam" id="PF00001">
    <property type="entry name" value="7tm_1"/>
    <property type="match status" value="1"/>
</dbReference>
<keyword evidence="3" id="KW-0812">Transmembrane</keyword>
<dbReference type="PROSITE" id="PS50262">
    <property type="entry name" value="G_PROTEIN_RECEP_F1_2"/>
    <property type="match status" value="1"/>
</dbReference>
<evidence type="ECO:0000256" key="7">
    <source>
        <dbReference type="ARBA" id="ARBA00023170"/>
    </source>
</evidence>
<reference evidence="10" key="1">
    <citation type="submission" date="2021-02" db="EMBL/GenBank/DDBJ databases">
        <authorList>
            <person name="Bekaert M."/>
        </authorList>
    </citation>
    <scope>NUCLEOTIDE SEQUENCE</scope>
    <source>
        <strain evidence="10">IoA-00</strain>
    </source>
</reference>
<keyword evidence="5" id="KW-0297">G-protein coupled receptor</keyword>
<evidence type="ECO:0000313" key="11">
    <source>
        <dbReference type="Proteomes" id="UP000675881"/>
    </source>
</evidence>
<keyword evidence="8" id="KW-0807">Transducer</keyword>
<dbReference type="Gene3D" id="1.20.1070.10">
    <property type="entry name" value="Rhodopsin 7-helix transmembrane proteins"/>
    <property type="match status" value="1"/>
</dbReference>
<dbReference type="GO" id="GO:0004983">
    <property type="term" value="F:neuropeptide Y receptor activity"/>
    <property type="evidence" value="ECO:0007669"/>
    <property type="project" value="InterPro"/>
</dbReference>
<comment type="subcellular location">
    <subcellularLocation>
        <location evidence="1">Membrane</location>
        <topology evidence="1">Multi-pass membrane protein</topology>
    </subcellularLocation>
</comment>
<evidence type="ECO:0000313" key="10">
    <source>
        <dbReference type="EMBL" id="CAF2920735.1"/>
    </source>
</evidence>
<dbReference type="PANTHER" id="PTHR24235">
    <property type="entry name" value="NEUROPEPTIDE Y RECEPTOR"/>
    <property type="match status" value="1"/>
</dbReference>
<proteinExistence type="inferred from homology"/>
<dbReference type="OrthoDB" id="9046662at2759"/>
<dbReference type="GO" id="GO:0016020">
    <property type="term" value="C:membrane"/>
    <property type="evidence" value="ECO:0007669"/>
    <property type="project" value="UniProtKB-SubCell"/>
</dbReference>